<sequence>MTSNKRQKKNRNTESKNEPEFSDKSTEDASDNEDTILDISKNLSQISNSIPDGYRPLSKKSASKLGSEIWKYFHLLEQISTGNRVRWCPLEVIRNHQKQICNMICNIGGSTRNMWDHLSSIHGITRDSNSKSKKQSKIDIIFKTVDNNSKHKQNQDQTLVKWIIDDAQPLYIVESQKFKAFIATLDPYYELPT</sequence>
<accession>A0ACA9NE71</accession>
<dbReference type="EMBL" id="CAJVPW010013170">
    <property type="protein sequence ID" value="CAG8642474.1"/>
    <property type="molecule type" value="Genomic_DNA"/>
</dbReference>
<evidence type="ECO:0000313" key="2">
    <source>
        <dbReference type="Proteomes" id="UP000789366"/>
    </source>
</evidence>
<protein>
    <submittedName>
        <fullName evidence="1">6620_t:CDS:1</fullName>
    </submittedName>
</protein>
<organism evidence="1 2">
    <name type="scientific">Cetraspora pellucida</name>
    <dbReference type="NCBI Taxonomy" id="1433469"/>
    <lineage>
        <taxon>Eukaryota</taxon>
        <taxon>Fungi</taxon>
        <taxon>Fungi incertae sedis</taxon>
        <taxon>Mucoromycota</taxon>
        <taxon>Glomeromycotina</taxon>
        <taxon>Glomeromycetes</taxon>
        <taxon>Diversisporales</taxon>
        <taxon>Gigasporaceae</taxon>
        <taxon>Cetraspora</taxon>
    </lineage>
</organism>
<reference evidence="1" key="1">
    <citation type="submission" date="2021-06" db="EMBL/GenBank/DDBJ databases">
        <authorList>
            <person name="Kallberg Y."/>
            <person name="Tangrot J."/>
            <person name="Rosling A."/>
        </authorList>
    </citation>
    <scope>NUCLEOTIDE SEQUENCE</scope>
    <source>
        <strain evidence="1">28 12/20/2015</strain>
    </source>
</reference>
<dbReference type="Proteomes" id="UP000789366">
    <property type="component" value="Unassembled WGS sequence"/>
</dbReference>
<name>A0ACA9NE71_9GLOM</name>
<comment type="caution">
    <text evidence="1">The sequence shown here is derived from an EMBL/GenBank/DDBJ whole genome shotgun (WGS) entry which is preliminary data.</text>
</comment>
<proteinExistence type="predicted"/>
<keyword evidence="2" id="KW-1185">Reference proteome</keyword>
<evidence type="ECO:0000313" key="1">
    <source>
        <dbReference type="EMBL" id="CAG8642474.1"/>
    </source>
</evidence>
<gene>
    <name evidence="1" type="ORF">SPELUC_LOCUS8619</name>
</gene>
<feature type="non-terminal residue" evidence="1">
    <location>
        <position position="193"/>
    </location>
</feature>